<gene>
    <name evidence="2" type="ORF">SCA03_19210</name>
</gene>
<evidence type="ECO:0000313" key="3">
    <source>
        <dbReference type="Proteomes" id="UP000319210"/>
    </source>
</evidence>
<reference evidence="2 3" key="1">
    <citation type="submission" date="2019-06" db="EMBL/GenBank/DDBJ databases">
        <title>Whole genome shotgun sequence of Streptomyces cacaoi subsp. cacaoi NBRC 12748.</title>
        <authorList>
            <person name="Hosoyama A."/>
            <person name="Uohara A."/>
            <person name="Ohji S."/>
            <person name="Ichikawa N."/>
        </authorList>
    </citation>
    <scope>NUCLEOTIDE SEQUENCE [LARGE SCALE GENOMIC DNA]</scope>
    <source>
        <strain evidence="2 3">NBRC 12748</strain>
    </source>
</reference>
<dbReference type="EMBL" id="BJMM01000007">
    <property type="protein sequence ID" value="GEB49370.1"/>
    <property type="molecule type" value="Genomic_DNA"/>
</dbReference>
<name>A0A4Y3QZK2_STRCI</name>
<protein>
    <submittedName>
        <fullName evidence="2">Uncharacterized protein</fullName>
    </submittedName>
</protein>
<evidence type="ECO:0000256" key="1">
    <source>
        <dbReference type="SAM" id="MobiDB-lite"/>
    </source>
</evidence>
<evidence type="ECO:0000313" key="2">
    <source>
        <dbReference type="EMBL" id="GEB49370.1"/>
    </source>
</evidence>
<feature type="region of interest" description="Disordered" evidence="1">
    <location>
        <begin position="1"/>
        <end position="36"/>
    </location>
</feature>
<dbReference type="Proteomes" id="UP000319210">
    <property type="component" value="Unassembled WGS sequence"/>
</dbReference>
<sequence>MGGGLGWVFGREVTSWDPPNKEPRPPSPPPPDLQKPYLAALLSSPCRSCVPSAAGHDETTGTSELTPPVPLLRRNRNNRRTQNGMGIAAPTQRHRQSRVGNPA</sequence>
<accession>A0A4Y3QZK2</accession>
<organism evidence="2 3">
    <name type="scientific">Streptomyces cacaoi</name>
    <dbReference type="NCBI Taxonomy" id="1898"/>
    <lineage>
        <taxon>Bacteria</taxon>
        <taxon>Bacillati</taxon>
        <taxon>Actinomycetota</taxon>
        <taxon>Actinomycetes</taxon>
        <taxon>Kitasatosporales</taxon>
        <taxon>Streptomycetaceae</taxon>
        <taxon>Streptomyces</taxon>
    </lineage>
</organism>
<keyword evidence="3" id="KW-1185">Reference proteome</keyword>
<comment type="caution">
    <text evidence="2">The sequence shown here is derived from an EMBL/GenBank/DDBJ whole genome shotgun (WGS) entry which is preliminary data.</text>
</comment>
<proteinExistence type="predicted"/>
<dbReference type="AlphaFoldDB" id="A0A4Y3QZK2"/>
<feature type="region of interest" description="Disordered" evidence="1">
    <location>
        <begin position="49"/>
        <end position="103"/>
    </location>
</feature>